<dbReference type="PANTHER" id="PTHR13058">
    <property type="entry name" value="THREE PRIME REPAIR EXONUCLEASE 1, 2"/>
    <property type="match status" value="1"/>
</dbReference>
<name>A0A182PMH4_9DIPT</name>
<evidence type="ECO:0000256" key="4">
    <source>
        <dbReference type="ARBA" id="ARBA00022801"/>
    </source>
</evidence>
<dbReference type="CDD" id="cd06136">
    <property type="entry name" value="TREX1_2"/>
    <property type="match status" value="1"/>
</dbReference>
<evidence type="ECO:0000256" key="1">
    <source>
        <dbReference type="ARBA" id="ARBA00001946"/>
    </source>
</evidence>
<evidence type="ECO:0000256" key="2">
    <source>
        <dbReference type="ARBA" id="ARBA00022722"/>
    </source>
</evidence>
<comment type="cofactor">
    <cofactor evidence="1">
        <name>Mg(2+)</name>
        <dbReference type="ChEBI" id="CHEBI:18420"/>
    </cofactor>
</comment>
<reference evidence="11" key="1">
    <citation type="submission" date="2013-03" db="EMBL/GenBank/DDBJ databases">
        <title>The Genome Sequence of Anopheles epiroticus epiroticus2.</title>
        <authorList>
            <consortium name="The Broad Institute Genomics Platform"/>
            <person name="Neafsey D.E."/>
            <person name="Howell P."/>
            <person name="Walker B."/>
            <person name="Young S.K."/>
            <person name="Zeng Q."/>
            <person name="Gargeya S."/>
            <person name="Fitzgerald M."/>
            <person name="Haas B."/>
            <person name="Abouelleil A."/>
            <person name="Allen A.W."/>
            <person name="Alvarado L."/>
            <person name="Arachchi H.M."/>
            <person name="Berlin A.M."/>
            <person name="Chapman S.B."/>
            <person name="Gainer-Dewar J."/>
            <person name="Goldberg J."/>
            <person name="Griggs A."/>
            <person name="Gujja S."/>
            <person name="Hansen M."/>
            <person name="Howarth C."/>
            <person name="Imamovic A."/>
            <person name="Ireland A."/>
            <person name="Larimer J."/>
            <person name="McCowan C."/>
            <person name="Murphy C."/>
            <person name="Pearson M."/>
            <person name="Poon T.W."/>
            <person name="Priest M."/>
            <person name="Roberts A."/>
            <person name="Saif S."/>
            <person name="Shea T."/>
            <person name="Sisk P."/>
            <person name="Sykes S."/>
            <person name="Wortman J."/>
            <person name="Nusbaum C."/>
            <person name="Birren B."/>
        </authorList>
    </citation>
    <scope>NUCLEOTIDE SEQUENCE [LARGE SCALE GENOMIC DNA]</scope>
    <source>
        <strain evidence="11">Epiroticus2</strain>
    </source>
</reference>
<keyword evidence="11" id="KW-1185">Reference proteome</keyword>
<keyword evidence="2" id="KW-0540">Nuclease</keyword>
<keyword evidence="6" id="KW-0460">Magnesium</keyword>
<dbReference type="GO" id="GO:0046872">
    <property type="term" value="F:metal ion binding"/>
    <property type="evidence" value="ECO:0007669"/>
    <property type="project" value="UniProtKB-KW"/>
</dbReference>
<dbReference type="InterPro" id="IPR013520">
    <property type="entry name" value="Ribonucl_H"/>
</dbReference>
<dbReference type="Gene3D" id="3.30.420.10">
    <property type="entry name" value="Ribonuclease H-like superfamily/Ribonuclease H"/>
    <property type="match status" value="1"/>
</dbReference>
<comment type="similarity">
    <text evidence="7">Belongs to the exonuclease superfamily. TREX family.</text>
</comment>
<dbReference type="Proteomes" id="UP000075885">
    <property type="component" value="Unassembled WGS sequence"/>
</dbReference>
<evidence type="ECO:0000256" key="8">
    <source>
        <dbReference type="SAM" id="MobiDB-lite"/>
    </source>
</evidence>
<keyword evidence="3" id="KW-0479">Metal-binding</keyword>
<dbReference type="InterPro" id="IPR040393">
    <property type="entry name" value="TREX1/2"/>
</dbReference>
<evidence type="ECO:0000256" key="3">
    <source>
        <dbReference type="ARBA" id="ARBA00022723"/>
    </source>
</evidence>
<dbReference type="GO" id="GO:0006308">
    <property type="term" value="P:DNA catabolic process"/>
    <property type="evidence" value="ECO:0007669"/>
    <property type="project" value="TreeGrafter"/>
</dbReference>
<feature type="domain" description="Exonuclease" evidence="9">
    <location>
        <begin position="6"/>
        <end position="323"/>
    </location>
</feature>
<sequence length="339" mass="38705">MVELKSFVFFDLETTGIPQYEHYRTKITELSMVACARDHLLEASTEPPRVTHKLSLCFNPLRMISLGSSQATGLYNDLLEKESKFDANAGELVRLFLERLQKPVCLVAHNGNRFDFILLKQQMLRIGVLLPGDLYCVDSLPAFREIEADVERSYFENNEGLDSEIPELEYQALRVMEQLEQANDWMKERQKMNETTPQSGRMEQKYKQALRDYLAVSPSEKPNSEGSDESEGQSKSAKKTRKRLFSTAFANGENEVKVEERSDDEEDVPPLSTQSVTPSKKRYNLSDLYKRTVGKELIKAHCAEADVLALMDCAIVHAARFVRYAEGNCVTYEEVKSKF</sequence>
<dbReference type="SMART" id="SM00479">
    <property type="entry name" value="EXOIII"/>
    <property type="match status" value="1"/>
</dbReference>
<dbReference type="InterPro" id="IPR036397">
    <property type="entry name" value="RNaseH_sf"/>
</dbReference>
<proteinExistence type="inferred from homology"/>
<dbReference type="PANTHER" id="PTHR13058:SF19">
    <property type="entry name" value="LD40940P"/>
    <property type="match status" value="1"/>
</dbReference>
<evidence type="ECO:0000313" key="11">
    <source>
        <dbReference type="Proteomes" id="UP000075885"/>
    </source>
</evidence>
<evidence type="ECO:0000313" key="10">
    <source>
        <dbReference type="EnsemblMetazoa" id="AEPI008147-PA"/>
    </source>
</evidence>
<dbReference type="GO" id="GO:0003676">
    <property type="term" value="F:nucleic acid binding"/>
    <property type="evidence" value="ECO:0007669"/>
    <property type="project" value="InterPro"/>
</dbReference>
<protein>
    <recommendedName>
        <fullName evidence="9">Exonuclease domain-containing protein</fullName>
    </recommendedName>
</protein>
<organism evidence="10 11">
    <name type="scientific">Anopheles epiroticus</name>
    <dbReference type="NCBI Taxonomy" id="199890"/>
    <lineage>
        <taxon>Eukaryota</taxon>
        <taxon>Metazoa</taxon>
        <taxon>Ecdysozoa</taxon>
        <taxon>Arthropoda</taxon>
        <taxon>Hexapoda</taxon>
        <taxon>Insecta</taxon>
        <taxon>Pterygota</taxon>
        <taxon>Neoptera</taxon>
        <taxon>Endopterygota</taxon>
        <taxon>Diptera</taxon>
        <taxon>Nematocera</taxon>
        <taxon>Culicoidea</taxon>
        <taxon>Culicidae</taxon>
        <taxon>Anophelinae</taxon>
        <taxon>Anopheles</taxon>
    </lineage>
</organism>
<keyword evidence="4" id="KW-0378">Hydrolase</keyword>
<dbReference type="GO" id="GO:0008296">
    <property type="term" value="F:3'-5'-DNA exonuclease activity"/>
    <property type="evidence" value="ECO:0007669"/>
    <property type="project" value="TreeGrafter"/>
</dbReference>
<dbReference type="AlphaFoldDB" id="A0A182PMH4"/>
<dbReference type="STRING" id="199890.A0A182PMH4"/>
<keyword evidence="5" id="KW-0269">Exonuclease</keyword>
<dbReference type="SUPFAM" id="SSF53098">
    <property type="entry name" value="Ribonuclease H-like"/>
    <property type="match status" value="1"/>
</dbReference>
<feature type="region of interest" description="Disordered" evidence="8">
    <location>
        <begin position="253"/>
        <end position="278"/>
    </location>
</feature>
<evidence type="ECO:0000256" key="6">
    <source>
        <dbReference type="ARBA" id="ARBA00022842"/>
    </source>
</evidence>
<feature type="region of interest" description="Disordered" evidence="8">
    <location>
        <begin position="216"/>
        <end position="241"/>
    </location>
</feature>
<dbReference type="InterPro" id="IPR012337">
    <property type="entry name" value="RNaseH-like_sf"/>
</dbReference>
<dbReference type="GO" id="GO:0005737">
    <property type="term" value="C:cytoplasm"/>
    <property type="evidence" value="ECO:0007669"/>
    <property type="project" value="TreeGrafter"/>
</dbReference>
<evidence type="ECO:0000256" key="5">
    <source>
        <dbReference type="ARBA" id="ARBA00022839"/>
    </source>
</evidence>
<evidence type="ECO:0000256" key="7">
    <source>
        <dbReference type="ARBA" id="ARBA00025769"/>
    </source>
</evidence>
<dbReference type="VEuPathDB" id="VectorBase:AEPI008147"/>
<dbReference type="EnsemblMetazoa" id="AEPI008147-RA">
    <property type="protein sequence ID" value="AEPI008147-PA"/>
    <property type="gene ID" value="AEPI008147"/>
</dbReference>
<accession>A0A182PMH4</accession>
<reference evidence="10" key="2">
    <citation type="submission" date="2020-05" db="UniProtKB">
        <authorList>
            <consortium name="EnsemblMetazoa"/>
        </authorList>
    </citation>
    <scope>IDENTIFICATION</scope>
    <source>
        <strain evidence="10">Epiroticus2</strain>
    </source>
</reference>
<evidence type="ECO:0000259" key="9">
    <source>
        <dbReference type="SMART" id="SM00479"/>
    </source>
</evidence>